<keyword evidence="5" id="KW-1185">Reference proteome</keyword>
<dbReference type="SMART" id="SM00028">
    <property type="entry name" value="TPR"/>
    <property type="match status" value="4"/>
</dbReference>
<dbReference type="Proteomes" id="UP000004088">
    <property type="component" value="Unassembled WGS sequence"/>
</dbReference>
<dbReference type="InterPro" id="IPR019734">
    <property type="entry name" value="TPR_rpt"/>
</dbReference>
<name>F0EYG7_9NEIS</name>
<reference evidence="4 5" key="1">
    <citation type="submission" date="2011-01" db="EMBL/GenBank/DDBJ databases">
        <authorList>
            <person name="Muzny D."/>
            <person name="Qin X."/>
            <person name="Deng J."/>
            <person name="Jiang H."/>
            <person name="Liu Y."/>
            <person name="Qu J."/>
            <person name="Song X.-Z."/>
            <person name="Zhang L."/>
            <person name="Thornton R."/>
            <person name="Coyle M."/>
            <person name="Francisco L."/>
            <person name="Jackson L."/>
            <person name="Javaid M."/>
            <person name="Korchina V."/>
            <person name="Kovar C."/>
            <person name="Mata R."/>
            <person name="Mathew T."/>
            <person name="Ngo R."/>
            <person name="Nguyen L."/>
            <person name="Nguyen N."/>
            <person name="Okwuonu G."/>
            <person name="Ongeri F."/>
            <person name="Pham C."/>
            <person name="Simmons D."/>
            <person name="Wilczek-Boney K."/>
            <person name="Hale W."/>
            <person name="Jakkamsetti A."/>
            <person name="Pham P."/>
            <person name="Ruth R."/>
            <person name="San Lucas F."/>
            <person name="Warren J."/>
            <person name="Zhang J."/>
            <person name="Zhao Z."/>
            <person name="Zhou C."/>
            <person name="Zhu D."/>
            <person name="Lee S."/>
            <person name="Bess C."/>
            <person name="Blankenburg K."/>
            <person name="Forbes L."/>
            <person name="Fu Q."/>
            <person name="Gubbala S."/>
            <person name="Hirani K."/>
            <person name="Jayaseelan J.C."/>
            <person name="Lara F."/>
            <person name="Munidasa M."/>
            <person name="Palculict T."/>
            <person name="Patil S."/>
            <person name="Pu L.-L."/>
            <person name="Saada N."/>
            <person name="Tang L."/>
            <person name="Weissenberger G."/>
            <person name="Zhu Y."/>
            <person name="Hemphill L."/>
            <person name="Shang Y."/>
            <person name="Youmans B."/>
            <person name="Ayvaz T."/>
            <person name="Ross M."/>
            <person name="Santibanez J."/>
            <person name="Aqrawi P."/>
            <person name="Gross S."/>
            <person name="Joshi V."/>
            <person name="Fowler G."/>
            <person name="Nazareth L."/>
            <person name="Reid J."/>
            <person name="Worley K."/>
            <person name="Petrosino J."/>
            <person name="Highlander S."/>
            <person name="Gibbs R."/>
        </authorList>
    </citation>
    <scope>NUCLEOTIDE SEQUENCE [LARGE SCALE GENOMIC DNA]</scope>
    <source>
        <strain evidence="4 5">ATCC 33394</strain>
    </source>
</reference>
<evidence type="ECO:0000256" key="1">
    <source>
        <dbReference type="PROSITE-ProRule" id="PRU00339"/>
    </source>
</evidence>
<proteinExistence type="predicted"/>
<dbReference type="HOGENOM" id="CLU_007251_4_0_4"/>
<comment type="caution">
    <text evidence="4">The sequence shown here is derived from an EMBL/GenBank/DDBJ whole genome shotgun (WGS) entry which is preliminary data.</text>
</comment>
<keyword evidence="1" id="KW-0802">TPR repeat</keyword>
<dbReference type="SUPFAM" id="SSF48452">
    <property type="entry name" value="TPR-like"/>
    <property type="match status" value="1"/>
</dbReference>
<organism evidence="4 5">
    <name type="scientific">Kingella denitrificans ATCC 33394</name>
    <dbReference type="NCBI Taxonomy" id="888741"/>
    <lineage>
        <taxon>Bacteria</taxon>
        <taxon>Pseudomonadati</taxon>
        <taxon>Pseudomonadota</taxon>
        <taxon>Betaproteobacteria</taxon>
        <taxon>Neisseriales</taxon>
        <taxon>Neisseriaceae</taxon>
        <taxon>Kingella</taxon>
    </lineage>
</organism>
<gene>
    <name evidence="4" type="ORF">HMPREF9098_0901</name>
</gene>
<evidence type="ECO:0000256" key="3">
    <source>
        <dbReference type="SAM" id="SignalP"/>
    </source>
</evidence>
<dbReference type="STRING" id="888741.HMPREF9098_0901"/>
<dbReference type="PROSITE" id="PS50005">
    <property type="entry name" value="TPR"/>
    <property type="match status" value="1"/>
</dbReference>
<feature type="region of interest" description="Disordered" evidence="2">
    <location>
        <begin position="23"/>
        <end position="53"/>
    </location>
</feature>
<accession>F0EYG7</accession>
<dbReference type="Gene3D" id="1.25.40.10">
    <property type="entry name" value="Tetratricopeptide repeat domain"/>
    <property type="match status" value="3"/>
</dbReference>
<feature type="repeat" description="TPR" evidence="1">
    <location>
        <begin position="589"/>
        <end position="622"/>
    </location>
</feature>
<feature type="chain" id="PRO_5003251907" evidence="3">
    <location>
        <begin position="25"/>
        <end position="642"/>
    </location>
</feature>
<protein>
    <submittedName>
        <fullName evidence="4">Tetratricopeptide repeat protein</fullName>
    </submittedName>
</protein>
<dbReference type="AlphaFoldDB" id="F0EYG7"/>
<evidence type="ECO:0000256" key="2">
    <source>
        <dbReference type="SAM" id="MobiDB-lite"/>
    </source>
</evidence>
<dbReference type="Pfam" id="PF14559">
    <property type="entry name" value="TPR_19"/>
    <property type="match status" value="1"/>
</dbReference>
<evidence type="ECO:0000313" key="4">
    <source>
        <dbReference type="EMBL" id="EGC17575.1"/>
    </source>
</evidence>
<feature type="signal peptide" evidence="3">
    <location>
        <begin position="1"/>
        <end position="24"/>
    </location>
</feature>
<dbReference type="RefSeq" id="WP_003782250.1">
    <property type="nucleotide sequence ID" value="NZ_GL870929.1"/>
</dbReference>
<dbReference type="EMBL" id="AEWV01000015">
    <property type="protein sequence ID" value="EGC17575.1"/>
    <property type="molecule type" value="Genomic_DNA"/>
</dbReference>
<sequence>MFTRKILFAALAACFTLSAGSLHAAPNTPRKNTRPATQKQPAPQPSGPIFHPTRQVPVNAAERAAEIERRRGIAERAQTLFGLMLAEIAYQQSPWQTLQMYLYTLNKTPSAEVAERAMELAIQLRADGIAEQIYQKWQAIEPQPSPAQQRLQFGLALATGDFKAALASLDTVLANANDEQKKRIFLMLAQTSITQPRLGEQGRNAIHRAAVANSHLTEAAMTDIFANVGKGGDERLAIEALQRVAAKDAEIDTNTQVIMLVLVQNHPSVLARFFEQTPTDKLATSWRELEVESLIRAKEFDRVTPKLNALLSDTPSARLYFWAAAVEMGKNPKSPLALSHFEKVYQLGDDEQKTMASLSAAMFLASQEDDGEGEAAQKSSEERNRQALAWLQKAPLNTRHNFDVHTLFAALYASEKQWAQAERHLQLAQKEDAQNGHFFDAAYLQRLTVQITAQKQPAPRAVAQLSRLLQQEQQRHPRNNEYIAEILYQRALLYTDKLQQHNLAVVGLRQVLSLRPNNPEIQNALGYTLLMTGNKTHAAEAMELIQAAHKQQPDNPAILDSLGWAYYLQGDLDKALEYLESAYQKFKNAEVGAHLGTLYWQKGRQDEARKVWREGWQKEPDNQILQQTLKQFGVSFTAGNTR</sequence>
<evidence type="ECO:0000313" key="5">
    <source>
        <dbReference type="Proteomes" id="UP000004088"/>
    </source>
</evidence>
<dbReference type="InterPro" id="IPR011990">
    <property type="entry name" value="TPR-like_helical_dom_sf"/>
</dbReference>
<keyword evidence="3" id="KW-0732">Signal</keyword>